<evidence type="ECO:0000256" key="2">
    <source>
        <dbReference type="SAM" id="MobiDB-lite"/>
    </source>
</evidence>
<dbReference type="GO" id="GO:0003723">
    <property type="term" value="F:RNA binding"/>
    <property type="evidence" value="ECO:0007669"/>
    <property type="project" value="UniProtKB-UniRule"/>
</dbReference>
<dbReference type="SUPFAM" id="SSF54928">
    <property type="entry name" value="RNA-binding domain, RBD"/>
    <property type="match status" value="1"/>
</dbReference>
<evidence type="ECO:0000313" key="4">
    <source>
        <dbReference type="EMBL" id="KAF5803618.1"/>
    </source>
</evidence>
<proteinExistence type="predicted"/>
<evidence type="ECO:0000313" key="5">
    <source>
        <dbReference type="Proteomes" id="UP000215914"/>
    </source>
</evidence>
<sequence length="478" mass="53387">MDSEEWEQPRNRKGKRNDRQAQGNNKVLSKFFVSNLPPKCSSQDLKEVLGSFGRYEGSYIARKLDKWGKRFAFVSFSDVKDVKRLGDELSDVWIGSYKLFITIARFVDGEKVDRPDSVNRRKATSAPVNSHANPSGHENPVSEGSDGNGGVNASVGNGRSFVDSLLNRNKVDVIKVDDSVERFSHWRDCALTGRVVNFHTLTSLKKLIRTCGWRSLDIKYLGGLSVVLVFYDSGDRDVFLNYKDTWSNWFEFLDVWSDNASVEEGRIAWLQVHGIPAQLALDGVFDLIGSRFGKVVQSASLSGDDNNFSYVLIGVLSKECKRIADRVDINWRGRIFKVWVDEDVGEWMPECVAEDEEDDGSVLPEEDKCHDNIVQDDVNTVNREEGECSQANEVSVGDFDGNGLDGCANDIPNEVVSEPSNVHDFSNEVLVENDNVDNISAPVLKGTGRKKFRWKSLVTNRSGGSGSRVMSQVMKVCS</sequence>
<reference evidence="4" key="2">
    <citation type="submission" date="2020-06" db="EMBL/GenBank/DDBJ databases">
        <title>Helianthus annuus Genome sequencing and assembly Release 2.</title>
        <authorList>
            <person name="Gouzy J."/>
            <person name="Langlade N."/>
            <person name="Munos S."/>
        </authorList>
    </citation>
    <scope>NUCLEOTIDE SEQUENCE</scope>
    <source>
        <tissue evidence="4">Leaves</tissue>
    </source>
</reference>
<dbReference type="PROSITE" id="PS50102">
    <property type="entry name" value="RRM"/>
    <property type="match status" value="1"/>
</dbReference>
<dbReference type="InterPro" id="IPR012677">
    <property type="entry name" value="Nucleotide-bd_a/b_plait_sf"/>
</dbReference>
<dbReference type="EMBL" id="MNCJ02000321">
    <property type="protein sequence ID" value="KAF5803618.1"/>
    <property type="molecule type" value="Genomic_DNA"/>
</dbReference>
<evidence type="ECO:0000256" key="1">
    <source>
        <dbReference type="PROSITE-ProRule" id="PRU00176"/>
    </source>
</evidence>
<name>A0A9K3NLB6_HELAN</name>
<protein>
    <submittedName>
        <fullName evidence="4">RNA recognition motif domain, nucleotide-binding alpha-beta plait domain superfamily</fullName>
    </submittedName>
</protein>
<dbReference type="Gramene" id="mRNA:HanXRQr2_Chr06g0273501">
    <property type="protein sequence ID" value="mRNA:HanXRQr2_Chr06g0273501"/>
    <property type="gene ID" value="HanXRQr2_Chr06g0273501"/>
</dbReference>
<dbReference type="Pfam" id="PF00076">
    <property type="entry name" value="RRM_1"/>
    <property type="match status" value="1"/>
</dbReference>
<dbReference type="CDD" id="cd00590">
    <property type="entry name" value="RRM_SF"/>
    <property type="match status" value="1"/>
</dbReference>
<dbReference type="Proteomes" id="UP000215914">
    <property type="component" value="Unassembled WGS sequence"/>
</dbReference>
<feature type="region of interest" description="Disordered" evidence="2">
    <location>
        <begin position="1"/>
        <end position="23"/>
    </location>
</feature>
<gene>
    <name evidence="4" type="ORF">HanXRQr2_Chr06g0273501</name>
</gene>
<evidence type="ECO:0000259" key="3">
    <source>
        <dbReference type="PROSITE" id="PS50102"/>
    </source>
</evidence>
<reference evidence="4" key="1">
    <citation type="journal article" date="2017" name="Nature">
        <title>The sunflower genome provides insights into oil metabolism, flowering and Asterid evolution.</title>
        <authorList>
            <person name="Badouin H."/>
            <person name="Gouzy J."/>
            <person name="Grassa C.J."/>
            <person name="Murat F."/>
            <person name="Staton S.E."/>
            <person name="Cottret L."/>
            <person name="Lelandais-Briere C."/>
            <person name="Owens G.L."/>
            <person name="Carrere S."/>
            <person name="Mayjonade B."/>
            <person name="Legrand L."/>
            <person name="Gill N."/>
            <person name="Kane N.C."/>
            <person name="Bowers J.E."/>
            <person name="Hubner S."/>
            <person name="Bellec A."/>
            <person name="Berard A."/>
            <person name="Berges H."/>
            <person name="Blanchet N."/>
            <person name="Boniface M.C."/>
            <person name="Brunel D."/>
            <person name="Catrice O."/>
            <person name="Chaidir N."/>
            <person name="Claudel C."/>
            <person name="Donnadieu C."/>
            <person name="Faraut T."/>
            <person name="Fievet G."/>
            <person name="Helmstetter N."/>
            <person name="King M."/>
            <person name="Knapp S.J."/>
            <person name="Lai Z."/>
            <person name="Le Paslier M.C."/>
            <person name="Lippi Y."/>
            <person name="Lorenzon L."/>
            <person name="Mandel J.R."/>
            <person name="Marage G."/>
            <person name="Marchand G."/>
            <person name="Marquand E."/>
            <person name="Bret-Mestries E."/>
            <person name="Morien E."/>
            <person name="Nambeesan S."/>
            <person name="Nguyen T."/>
            <person name="Pegot-Espagnet P."/>
            <person name="Pouilly N."/>
            <person name="Raftis F."/>
            <person name="Sallet E."/>
            <person name="Schiex T."/>
            <person name="Thomas J."/>
            <person name="Vandecasteele C."/>
            <person name="Vares D."/>
            <person name="Vear F."/>
            <person name="Vautrin S."/>
            <person name="Crespi M."/>
            <person name="Mangin B."/>
            <person name="Burke J.M."/>
            <person name="Salse J."/>
            <person name="Munos S."/>
            <person name="Vincourt P."/>
            <person name="Rieseberg L.H."/>
            <person name="Langlade N.B."/>
        </authorList>
    </citation>
    <scope>NUCLEOTIDE SEQUENCE</scope>
    <source>
        <tissue evidence="4">Leaves</tissue>
    </source>
</reference>
<dbReference type="Gene3D" id="3.30.70.330">
    <property type="match status" value="1"/>
</dbReference>
<feature type="domain" description="RRM" evidence="3">
    <location>
        <begin position="29"/>
        <end position="106"/>
    </location>
</feature>
<keyword evidence="5" id="KW-1185">Reference proteome</keyword>
<comment type="caution">
    <text evidence="4">The sequence shown here is derived from an EMBL/GenBank/DDBJ whole genome shotgun (WGS) entry which is preliminary data.</text>
</comment>
<accession>A0A9K3NLB6</accession>
<keyword evidence="1" id="KW-0694">RNA-binding</keyword>
<organism evidence="4 5">
    <name type="scientific">Helianthus annuus</name>
    <name type="common">Common sunflower</name>
    <dbReference type="NCBI Taxonomy" id="4232"/>
    <lineage>
        <taxon>Eukaryota</taxon>
        <taxon>Viridiplantae</taxon>
        <taxon>Streptophyta</taxon>
        <taxon>Embryophyta</taxon>
        <taxon>Tracheophyta</taxon>
        <taxon>Spermatophyta</taxon>
        <taxon>Magnoliopsida</taxon>
        <taxon>eudicotyledons</taxon>
        <taxon>Gunneridae</taxon>
        <taxon>Pentapetalae</taxon>
        <taxon>asterids</taxon>
        <taxon>campanulids</taxon>
        <taxon>Asterales</taxon>
        <taxon>Asteraceae</taxon>
        <taxon>Asteroideae</taxon>
        <taxon>Heliantheae alliance</taxon>
        <taxon>Heliantheae</taxon>
        <taxon>Helianthus</taxon>
    </lineage>
</organism>
<dbReference type="InterPro" id="IPR000504">
    <property type="entry name" value="RRM_dom"/>
</dbReference>
<dbReference type="SMART" id="SM00360">
    <property type="entry name" value="RRM"/>
    <property type="match status" value="1"/>
</dbReference>
<dbReference type="AlphaFoldDB" id="A0A9K3NLB6"/>
<dbReference type="InterPro" id="IPR035979">
    <property type="entry name" value="RBD_domain_sf"/>
</dbReference>
<feature type="region of interest" description="Disordered" evidence="2">
    <location>
        <begin position="117"/>
        <end position="149"/>
    </location>
</feature>